<name>A0A382EZZ6_9ZZZZ</name>
<dbReference type="CDD" id="cd00130">
    <property type="entry name" value="PAS"/>
    <property type="match status" value="1"/>
</dbReference>
<evidence type="ECO:0000259" key="1">
    <source>
        <dbReference type="PROSITE" id="PS50112"/>
    </source>
</evidence>
<dbReference type="PROSITE" id="PS50113">
    <property type="entry name" value="PAC"/>
    <property type="match status" value="1"/>
</dbReference>
<dbReference type="InterPro" id="IPR000014">
    <property type="entry name" value="PAS"/>
</dbReference>
<dbReference type="PROSITE" id="PS50112">
    <property type="entry name" value="PAS"/>
    <property type="match status" value="1"/>
</dbReference>
<protein>
    <recommendedName>
        <fullName evidence="4">PAS domain-containing protein</fullName>
    </recommendedName>
</protein>
<accession>A0A382EZZ6</accession>
<dbReference type="SMART" id="SM00065">
    <property type="entry name" value="GAF"/>
    <property type="match status" value="2"/>
</dbReference>
<dbReference type="Pfam" id="PF01590">
    <property type="entry name" value="GAF"/>
    <property type="match status" value="1"/>
</dbReference>
<evidence type="ECO:0000313" key="3">
    <source>
        <dbReference type="EMBL" id="SVB55972.1"/>
    </source>
</evidence>
<evidence type="ECO:0008006" key="4">
    <source>
        <dbReference type="Google" id="ProtNLM"/>
    </source>
</evidence>
<dbReference type="InterPro" id="IPR000700">
    <property type="entry name" value="PAS-assoc_C"/>
</dbReference>
<sequence length="493" mass="55286">MSDPVTPEVFEKERVDYYLSGLVDLGDILTSEDKLQKISSSILHLILGTLMFSKGGILLYDKKKNFLTAFSQRGLDIKEGGEISLSQVDIKKLMERSIYHMDSDQGKREIDELNQDIITKLNPKIIVPLSYKNEFLGIVSLCKKFMNQAISDMDIQILSIICHHFSHAVHNSNLIVALNKKSDALNLKLLELETLFDISLAVNSVLDVDELNMEILIRSVGILNASAGAVFFTEKFTPFLKLSTEFNLDEETLSKVIISKNHDVLKPCFDNMEGILLNQFEDEKLKKAFENENLMIAPIKSKTEVLGLICILDKETRQGVVPFEQSDLEMLTAFASQAGVALENARLFTSVLETKNYNENILSSIANGIITLSLLGEVESINPAALKILKMEKEEAVNNPYLMIFPEDENIQRIIEKTLEEQEITLEMDIPCLSVGEDARINITCAPLMDQDGELNGAVITIEDISEERRIKNTFKRYVSDNVVEELLAGGAK</sequence>
<evidence type="ECO:0000259" key="2">
    <source>
        <dbReference type="PROSITE" id="PS50113"/>
    </source>
</evidence>
<dbReference type="Pfam" id="PF13426">
    <property type="entry name" value="PAS_9"/>
    <property type="match status" value="1"/>
</dbReference>
<organism evidence="3">
    <name type="scientific">marine metagenome</name>
    <dbReference type="NCBI Taxonomy" id="408172"/>
    <lineage>
        <taxon>unclassified sequences</taxon>
        <taxon>metagenomes</taxon>
        <taxon>ecological metagenomes</taxon>
    </lineage>
</organism>
<dbReference type="SMART" id="SM00091">
    <property type="entry name" value="PAS"/>
    <property type="match status" value="1"/>
</dbReference>
<dbReference type="InterPro" id="IPR029016">
    <property type="entry name" value="GAF-like_dom_sf"/>
</dbReference>
<dbReference type="Gene3D" id="3.30.450.40">
    <property type="match status" value="2"/>
</dbReference>
<dbReference type="AlphaFoldDB" id="A0A382EZZ6"/>
<dbReference type="EMBL" id="UINC01047112">
    <property type="protein sequence ID" value="SVB55972.1"/>
    <property type="molecule type" value="Genomic_DNA"/>
</dbReference>
<gene>
    <name evidence="3" type="ORF">METZ01_LOCUS208826</name>
</gene>
<reference evidence="3" key="1">
    <citation type="submission" date="2018-05" db="EMBL/GenBank/DDBJ databases">
        <authorList>
            <person name="Lanie J.A."/>
            <person name="Ng W.-L."/>
            <person name="Kazmierczak K.M."/>
            <person name="Andrzejewski T.M."/>
            <person name="Davidsen T.M."/>
            <person name="Wayne K.J."/>
            <person name="Tettelin H."/>
            <person name="Glass J.I."/>
            <person name="Rusch D."/>
            <person name="Podicherti R."/>
            <person name="Tsui H.-C.T."/>
            <person name="Winkler M.E."/>
        </authorList>
    </citation>
    <scope>NUCLEOTIDE SEQUENCE</scope>
</reference>
<feature type="domain" description="PAS" evidence="1">
    <location>
        <begin position="354"/>
        <end position="408"/>
    </location>
</feature>
<feature type="domain" description="PAC" evidence="2">
    <location>
        <begin position="420"/>
        <end position="477"/>
    </location>
</feature>
<dbReference type="InterPro" id="IPR003018">
    <property type="entry name" value="GAF"/>
</dbReference>
<dbReference type="SUPFAM" id="SSF55785">
    <property type="entry name" value="PYP-like sensor domain (PAS domain)"/>
    <property type="match status" value="1"/>
</dbReference>
<dbReference type="NCBIfam" id="TIGR00229">
    <property type="entry name" value="sensory_box"/>
    <property type="match status" value="1"/>
</dbReference>
<dbReference type="InterPro" id="IPR035965">
    <property type="entry name" value="PAS-like_dom_sf"/>
</dbReference>
<dbReference type="Gene3D" id="3.30.450.20">
    <property type="entry name" value="PAS domain"/>
    <property type="match status" value="1"/>
</dbReference>
<feature type="non-terminal residue" evidence="3">
    <location>
        <position position="493"/>
    </location>
</feature>
<proteinExistence type="predicted"/>
<dbReference type="SUPFAM" id="SSF55781">
    <property type="entry name" value="GAF domain-like"/>
    <property type="match status" value="2"/>
</dbReference>